<dbReference type="PANTHER" id="PTHR43537">
    <property type="entry name" value="TRANSCRIPTIONAL REGULATOR, GNTR FAMILY"/>
    <property type="match status" value="1"/>
</dbReference>
<dbReference type="InterPro" id="IPR036390">
    <property type="entry name" value="WH_DNA-bd_sf"/>
</dbReference>
<comment type="caution">
    <text evidence="5">The sequence shown here is derived from an EMBL/GenBank/DDBJ whole genome shotgun (WGS) entry which is preliminary data.</text>
</comment>
<protein>
    <submittedName>
        <fullName evidence="5">GntR family transcriptional regulator</fullName>
    </submittedName>
</protein>
<evidence type="ECO:0000256" key="1">
    <source>
        <dbReference type="ARBA" id="ARBA00023015"/>
    </source>
</evidence>
<feature type="domain" description="HTH gntR-type" evidence="4">
    <location>
        <begin position="12"/>
        <end position="79"/>
    </location>
</feature>
<dbReference type="Proteomes" id="UP001595557">
    <property type="component" value="Unassembled WGS sequence"/>
</dbReference>
<evidence type="ECO:0000313" key="6">
    <source>
        <dbReference type="Proteomes" id="UP001595557"/>
    </source>
</evidence>
<keyword evidence="2" id="KW-0238">DNA-binding</keyword>
<dbReference type="InterPro" id="IPR000524">
    <property type="entry name" value="Tscrpt_reg_HTH_GntR"/>
</dbReference>
<gene>
    <name evidence="5" type="ORF">ACFOD7_06915</name>
</gene>
<dbReference type="Gene3D" id="1.10.10.10">
    <property type="entry name" value="Winged helix-like DNA-binding domain superfamily/Winged helix DNA-binding domain"/>
    <property type="match status" value="1"/>
</dbReference>
<dbReference type="EMBL" id="JBHRTE010000030">
    <property type="protein sequence ID" value="MFC3167775.1"/>
    <property type="molecule type" value="Genomic_DNA"/>
</dbReference>
<keyword evidence="1" id="KW-0805">Transcription regulation</keyword>
<dbReference type="SUPFAM" id="SSF48008">
    <property type="entry name" value="GntR ligand-binding domain-like"/>
    <property type="match status" value="1"/>
</dbReference>
<dbReference type="RefSeq" id="WP_207470600.1">
    <property type="nucleotide sequence ID" value="NZ_JAFNAW010000047.1"/>
</dbReference>
<proteinExistence type="predicted"/>
<evidence type="ECO:0000256" key="2">
    <source>
        <dbReference type="ARBA" id="ARBA00023125"/>
    </source>
</evidence>
<dbReference type="PROSITE" id="PS50949">
    <property type="entry name" value="HTH_GNTR"/>
    <property type="match status" value="1"/>
</dbReference>
<dbReference type="Pfam" id="PF07729">
    <property type="entry name" value="FCD"/>
    <property type="match status" value="1"/>
</dbReference>
<evidence type="ECO:0000313" key="5">
    <source>
        <dbReference type="EMBL" id="MFC3167775.1"/>
    </source>
</evidence>
<dbReference type="PANTHER" id="PTHR43537:SF39">
    <property type="entry name" value="HTH-TYPE TRANSCRIPTIONAL REGULATOR MCBR"/>
    <property type="match status" value="1"/>
</dbReference>
<evidence type="ECO:0000256" key="3">
    <source>
        <dbReference type="ARBA" id="ARBA00023163"/>
    </source>
</evidence>
<organism evidence="5 6">
    <name type="scientific">Paracoccus fontiphilus</name>
    <dbReference type="NCBI Taxonomy" id="1815556"/>
    <lineage>
        <taxon>Bacteria</taxon>
        <taxon>Pseudomonadati</taxon>
        <taxon>Pseudomonadota</taxon>
        <taxon>Alphaproteobacteria</taxon>
        <taxon>Rhodobacterales</taxon>
        <taxon>Paracoccaceae</taxon>
        <taxon>Paracoccus</taxon>
    </lineage>
</organism>
<evidence type="ECO:0000259" key="4">
    <source>
        <dbReference type="PROSITE" id="PS50949"/>
    </source>
</evidence>
<dbReference type="SMART" id="SM00895">
    <property type="entry name" value="FCD"/>
    <property type="match status" value="1"/>
</dbReference>
<dbReference type="InterPro" id="IPR008920">
    <property type="entry name" value="TF_FadR/GntR_C"/>
</dbReference>
<keyword evidence="6" id="KW-1185">Reference proteome</keyword>
<dbReference type="SUPFAM" id="SSF46785">
    <property type="entry name" value="Winged helix' DNA-binding domain"/>
    <property type="match status" value="1"/>
</dbReference>
<dbReference type="Pfam" id="PF00392">
    <property type="entry name" value="GntR"/>
    <property type="match status" value="1"/>
</dbReference>
<dbReference type="InterPro" id="IPR011711">
    <property type="entry name" value="GntR_C"/>
</dbReference>
<sequence>MMADLKPIVSRRTMAGEVYGQLRAALMEGVFETGQSFAISDLAQRFGTSNTPVREALRRLTDEGALVEGKWNSATLPPLSTASHEQLCTARAVIEGGAAELAAARIAETDLDSLREISARHQAALLNGRMEDMLAGNKDFHFTIYRAVQNPILLDQIENLWLRSGPYTRFLAEQMRDLLQADATLSYARHHEDVLAALAARDGAAARAAMMSDIGAVRDWMARCLPGT</sequence>
<accession>A0ABV7IFN0</accession>
<dbReference type="InterPro" id="IPR036388">
    <property type="entry name" value="WH-like_DNA-bd_sf"/>
</dbReference>
<reference evidence="6" key="1">
    <citation type="journal article" date="2019" name="Int. J. Syst. Evol. Microbiol.">
        <title>The Global Catalogue of Microorganisms (GCM) 10K type strain sequencing project: providing services to taxonomists for standard genome sequencing and annotation.</title>
        <authorList>
            <consortium name="The Broad Institute Genomics Platform"/>
            <consortium name="The Broad Institute Genome Sequencing Center for Infectious Disease"/>
            <person name="Wu L."/>
            <person name="Ma J."/>
        </authorList>
    </citation>
    <scope>NUCLEOTIDE SEQUENCE [LARGE SCALE GENOMIC DNA]</scope>
    <source>
        <strain evidence="6">KCTC 52239</strain>
    </source>
</reference>
<dbReference type="Gene3D" id="1.20.120.530">
    <property type="entry name" value="GntR ligand-binding domain-like"/>
    <property type="match status" value="1"/>
</dbReference>
<name>A0ABV7IFN0_9RHOB</name>
<keyword evidence="3" id="KW-0804">Transcription</keyword>